<gene>
    <name evidence="4" type="ORF">KSK55_12600</name>
</gene>
<dbReference type="PANTHER" id="PTHR44591">
    <property type="entry name" value="STRESS RESPONSE REGULATOR PROTEIN 1"/>
    <property type="match status" value="1"/>
</dbReference>
<dbReference type="EMBL" id="CP077107">
    <property type="protein sequence ID" value="QXO94163.1"/>
    <property type="molecule type" value="Genomic_DNA"/>
</dbReference>
<dbReference type="OrthoDB" id="378290at2157"/>
<evidence type="ECO:0000259" key="3">
    <source>
        <dbReference type="PROSITE" id="PS50110"/>
    </source>
</evidence>
<dbReference type="InterPro" id="IPR001789">
    <property type="entry name" value="Sig_transdc_resp-reg_receiver"/>
</dbReference>
<proteinExistence type="predicted"/>
<dbReference type="Pfam" id="PF00072">
    <property type="entry name" value="Response_reg"/>
    <property type="match status" value="1"/>
</dbReference>
<dbReference type="InterPro" id="IPR050595">
    <property type="entry name" value="Bact_response_regulator"/>
</dbReference>
<dbReference type="PANTHER" id="PTHR44591:SF3">
    <property type="entry name" value="RESPONSE REGULATORY DOMAIN-CONTAINING PROTEIN"/>
    <property type="match status" value="1"/>
</dbReference>
<accession>A0A8F5VLW1</accession>
<organism evidence="4 5">
    <name type="scientific">Methanospirillum hungatei</name>
    <dbReference type="NCBI Taxonomy" id="2203"/>
    <lineage>
        <taxon>Archaea</taxon>
        <taxon>Methanobacteriati</taxon>
        <taxon>Methanobacteriota</taxon>
        <taxon>Stenosarchaea group</taxon>
        <taxon>Methanomicrobia</taxon>
        <taxon>Methanomicrobiales</taxon>
        <taxon>Methanospirillaceae</taxon>
        <taxon>Methanospirillum</taxon>
    </lineage>
</organism>
<evidence type="ECO:0000313" key="4">
    <source>
        <dbReference type="EMBL" id="QXO94163.1"/>
    </source>
</evidence>
<reference evidence="4 5" key="1">
    <citation type="submission" date="2021-06" db="EMBL/GenBank/DDBJ databases">
        <title>Complete genome sequence of the secondary alcohol utilizing methanogen Methanospirillum hungatei strain GP1.</title>
        <authorList>
            <person name="Day L.A."/>
            <person name="Costa K.C."/>
        </authorList>
    </citation>
    <scope>NUCLEOTIDE SEQUENCE [LARGE SCALE GENOMIC DNA]</scope>
    <source>
        <strain evidence="4 5">GP1</strain>
    </source>
</reference>
<evidence type="ECO:0000256" key="1">
    <source>
        <dbReference type="ARBA" id="ARBA00022553"/>
    </source>
</evidence>
<feature type="modified residue" description="4-aspartylphosphate" evidence="2">
    <location>
        <position position="79"/>
    </location>
</feature>
<feature type="domain" description="Response regulatory" evidence="3">
    <location>
        <begin position="29"/>
        <end position="144"/>
    </location>
</feature>
<dbReference type="GO" id="GO:0000160">
    <property type="term" value="P:phosphorelay signal transduction system"/>
    <property type="evidence" value="ECO:0007669"/>
    <property type="project" value="InterPro"/>
</dbReference>
<keyword evidence="1 2" id="KW-0597">Phosphoprotein</keyword>
<sequence length="149" mass="17499">MSSSIHSPLPQSQNIQFCNSEKKQKRRYRILLVDDDEDLLYINQMFIERYEGFEVNTVSTVKEALEKINSDSYDVIVSDYDMPELNGIDFYKILRLEENFTPFIIFSSKSREEISLCHQIPDSLIFIQKQTDLLRVCKELVSLIHLKIA</sequence>
<evidence type="ECO:0000313" key="5">
    <source>
        <dbReference type="Proteomes" id="UP000694228"/>
    </source>
</evidence>
<evidence type="ECO:0000256" key="2">
    <source>
        <dbReference type="PROSITE-ProRule" id="PRU00169"/>
    </source>
</evidence>
<dbReference type="Proteomes" id="UP000694228">
    <property type="component" value="Chromosome"/>
</dbReference>
<protein>
    <submittedName>
        <fullName evidence="4">Response regulator</fullName>
    </submittedName>
</protein>
<dbReference type="AlphaFoldDB" id="A0A8F5VLW1"/>
<dbReference type="PROSITE" id="PS50110">
    <property type="entry name" value="RESPONSE_REGULATORY"/>
    <property type="match status" value="1"/>
</dbReference>
<dbReference type="SMART" id="SM00448">
    <property type="entry name" value="REC"/>
    <property type="match status" value="1"/>
</dbReference>
<dbReference type="CDD" id="cd00156">
    <property type="entry name" value="REC"/>
    <property type="match status" value="1"/>
</dbReference>
<name>A0A8F5VLW1_METHU</name>